<comment type="caution">
    <text evidence="1">The sequence shown here is derived from an EMBL/GenBank/DDBJ whole genome shotgun (WGS) entry which is preliminary data.</text>
</comment>
<evidence type="ECO:0000313" key="1">
    <source>
        <dbReference type="EMBL" id="KAI3737118.1"/>
    </source>
</evidence>
<name>A0ACB9CSG7_CICIN</name>
<proteinExistence type="predicted"/>
<dbReference type="EMBL" id="CM042013">
    <property type="protein sequence ID" value="KAI3737118.1"/>
    <property type="molecule type" value="Genomic_DNA"/>
</dbReference>
<accession>A0ACB9CSG7</accession>
<reference evidence="2" key="1">
    <citation type="journal article" date="2022" name="Mol. Ecol. Resour.">
        <title>The genomes of chicory, endive, great burdock and yacon provide insights into Asteraceae palaeo-polyploidization history and plant inulin production.</title>
        <authorList>
            <person name="Fan W."/>
            <person name="Wang S."/>
            <person name="Wang H."/>
            <person name="Wang A."/>
            <person name="Jiang F."/>
            <person name="Liu H."/>
            <person name="Zhao H."/>
            <person name="Xu D."/>
            <person name="Zhang Y."/>
        </authorList>
    </citation>
    <scope>NUCLEOTIDE SEQUENCE [LARGE SCALE GENOMIC DNA]</scope>
    <source>
        <strain evidence="2">cv. Punajuju</strain>
    </source>
</reference>
<organism evidence="1 2">
    <name type="scientific">Cichorium intybus</name>
    <name type="common">Chicory</name>
    <dbReference type="NCBI Taxonomy" id="13427"/>
    <lineage>
        <taxon>Eukaryota</taxon>
        <taxon>Viridiplantae</taxon>
        <taxon>Streptophyta</taxon>
        <taxon>Embryophyta</taxon>
        <taxon>Tracheophyta</taxon>
        <taxon>Spermatophyta</taxon>
        <taxon>Magnoliopsida</taxon>
        <taxon>eudicotyledons</taxon>
        <taxon>Gunneridae</taxon>
        <taxon>Pentapetalae</taxon>
        <taxon>asterids</taxon>
        <taxon>campanulids</taxon>
        <taxon>Asterales</taxon>
        <taxon>Asteraceae</taxon>
        <taxon>Cichorioideae</taxon>
        <taxon>Cichorieae</taxon>
        <taxon>Cichoriinae</taxon>
        <taxon>Cichorium</taxon>
    </lineage>
</organism>
<dbReference type="Proteomes" id="UP001055811">
    <property type="component" value="Linkage Group LG05"/>
</dbReference>
<sequence length="184" mass="20146">MKLSISLSCNKYSSNSVSFRVLNDFDFTASGALPGVSNLLPLIPILADLHLHGIGDCSTIYLWTHPASFAQIPGKYPGVRSTNLGIDHGIFRNTIFQTAIAFSVHERSLYRFSCFAKSLLIISPKIYMAGFGSLAPKTKNLVLAGGLTGFVFSVYFYTMRAVGGSDELQVAIDKYETEKIKHDP</sequence>
<gene>
    <name evidence="1" type="ORF">L2E82_27113</name>
</gene>
<keyword evidence="2" id="KW-1185">Reference proteome</keyword>
<reference evidence="1 2" key="2">
    <citation type="journal article" date="2022" name="Mol. Ecol. Resour.">
        <title>The genomes of chicory, endive, great burdock and yacon provide insights into Asteraceae paleo-polyploidization history and plant inulin production.</title>
        <authorList>
            <person name="Fan W."/>
            <person name="Wang S."/>
            <person name="Wang H."/>
            <person name="Wang A."/>
            <person name="Jiang F."/>
            <person name="Liu H."/>
            <person name="Zhao H."/>
            <person name="Xu D."/>
            <person name="Zhang Y."/>
        </authorList>
    </citation>
    <scope>NUCLEOTIDE SEQUENCE [LARGE SCALE GENOMIC DNA]</scope>
    <source>
        <strain evidence="2">cv. Punajuju</strain>
        <tissue evidence="1">Leaves</tissue>
    </source>
</reference>
<evidence type="ECO:0000313" key="2">
    <source>
        <dbReference type="Proteomes" id="UP001055811"/>
    </source>
</evidence>
<protein>
    <submittedName>
        <fullName evidence="1">Uncharacterized protein</fullName>
    </submittedName>
</protein>